<evidence type="ECO:0000256" key="3">
    <source>
        <dbReference type="ARBA" id="ARBA00022723"/>
    </source>
</evidence>
<dbReference type="InterPro" id="IPR018391">
    <property type="entry name" value="PQQ_b-propeller_rpt"/>
</dbReference>
<comment type="cofactor">
    <cofactor evidence="1">
        <name>pyrroloquinoline quinone</name>
        <dbReference type="ChEBI" id="CHEBI:58442"/>
    </cofactor>
</comment>
<dbReference type="PANTHER" id="PTHR32303:SF4">
    <property type="entry name" value="QUINOPROTEIN GLUCOSE DEHYDROGENASE"/>
    <property type="match status" value="1"/>
</dbReference>
<dbReference type="EMBL" id="JBHSMF010000010">
    <property type="protein sequence ID" value="MFC5499714.1"/>
    <property type="molecule type" value="Genomic_DNA"/>
</dbReference>
<keyword evidence="3" id="KW-0479">Metal-binding</keyword>
<dbReference type="Pfam" id="PF01011">
    <property type="entry name" value="PQQ"/>
    <property type="match status" value="2"/>
</dbReference>
<evidence type="ECO:0000259" key="8">
    <source>
        <dbReference type="Pfam" id="PF01011"/>
    </source>
</evidence>
<feature type="domain" description="Pyrrolo-quinoline quinone repeat" evidence="8">
    <location>
        <begin position="480"/>
        <end position="544"/>
    </location>
</feature>
<accession>A0ABW0NJ10</accession>
<evidence type="ECO:0000313" key="10">
    <source>
        <dbReference type="Proteomes" id="UP001596037"/>
    </source>
</evidence>
<dbReference type="PANTHER" id="PTHR32303">
    <property type="entry name" value="QUINOPROTEIN ALCOHOL DEHYDROGENASE (CYTOCHROME C)"/>
    <property type="match status" value="1"/>
</dbReference>
<proteinExistence type="inferred from homology"/>
<dbReference type="RefSeq" id="WP_376851965.1">
    <property type="nucleotide sequence ID" value="NZ_JBHSMF010000010.1"/>
</dbReference>
<organism evidence="9 10">
    <name type="scientific">Caenimonas terrae</name>
    <dbReference type="NCBI Taxonomy" id="696074"/>
    <lineage>
        <taxon>Bacteria</taxon>
        <taxon>Pseudomonadati</taxon>
        <taxon>Pseudomonadota</taxon>
        <taxon>Betaproteobacteria</taxon>
        <taxon>Burkholderiales</taxon>
        <taxon>Comamonadaceae</taxon>
        <taxon>Caenimonas</taxon>
    </lineage>
</organism>
<keyword evidence="7" id="KW-0732">Signal</keyword>
<gene>
    <name evidence="9" type="ORF">ACFPOE_19380</name>
</gene>
<dbReference type="NCBIfam" id="TIGR03075">
    <property type="entry name" value="PQQ_enz_alc_DH"/>
    <property type="match status" value="1"/>
</dbReference>
<sequence>MYLEQPMKNDNCVRGIVAWGLAAFVAAAGAAPAAPPGEWHSQAHDDANTRFSALADVNTSNVSRLKVAWTFSDGTQNGHEAAPLVLNDTMYLVTPYPNIAYALDLTRPGAPIKWKYEPTPTPVAKGKACCDTVNRGGAYANGKIIYNLLDNHTVAVDAKTGKEVWRTKMGDVGRGETMTMAPFVVGNKVYVGNSGGEMGVWGWLAALDVDTGKQLWRAYSTGTDAQVMIGPDFKPFYSWMVGKDLGQSSWPAGMAQRGGGAVWAWISYDPQLNLIYYGTSNPGPRVPSQRPGYNLWTSAVFARDADTGMAKWAYQFTPHDQWDYDGVNENVLMDITFQGKPRKVLVHFDRNAFAYTIDRTNGEVLLASPFAYQNWSTGIDLKTGMPKVVPEMQPKPGVKLPNVCPPDIGGKDWQPSAYSPRTGLVYAGIFNICMDLTDHPQSYIPGTPYDGMEMQRYPAPGGNWGEFMAWDPVAGKKAWAIKEHFMTMSGVLATAGDLVFYGTADGWFRAVDARSGKVLWSHKLGSGVIGQPMTYTGPDKRQYVAVYSGVGGAAMVSKSMPGFPPRGSTLYVFSIDGDSPSSGAGMLTTESGPVPAAPAGVTGGRP</sequence>
<comment type="similarity">
    <text evidence="2">Belongs to the bacterial PQQ dehydrogenase family.</text>
</comment>
<feature type="domain" description="Pyrrolo-quinoline quinone repeat" evidence="8">
    <location>
        <begin position="39"/>
        <end position="365"/>
    </location>
</feature>
<name>A0ABW0NJ10_9BURK</name>
<dbReference type="InterPro" id="IPR017512">
    <property type="entry name" value="PQQ_MeOH/EtOH_DH"/>
</dbReference>
<feature type="chain" id="PRO_5046164048" evidence="7">
    <location>
        <begin position="34"/>
        <end position="606"/>
    </location>
</feature>
<evidence type="ECO:0000313" key="9">
    <source>
        <dbReference type="EMBL" id="MFC5499714.1"/>
    </source>
</evidence>
<evidence type="ECO:0000256" key="4">
    <source>
        <dbReference type="ARBA" id="ARBA00022891"/>
    </source>
</evidence>
<protein>
    <submittedName>
        <fullName evidence="9">PQQ-dependent dehydrogenase, methanol/ethanol family</fullName>
        <ecNumber evidence="9">1.1.2.-</ecNumber>
    </submittedName>
</protein>
<evidence type="ECO:0000256" key="5">
    <source>
        <dbReference type="ARBA" id="ARBA00023002"/>
    </source>
</evidence>
<feature type="signal peptide" evidence="7">
    <location>
        <begin position="1"/>
        <end position="33"/>
    </location>
</feature>
<dbReference type="Gene3D" id="2.140.10.10">
    <property type="entry name" value="Quinoprotein alcohol dehydrogenase-like superfamily"/>
    <property type="match status" value="1"/>
</dbReference>
<keyword evidence="4" id="KW-0634">PQQ</keyword>
<evidence type="ECO:0000256" key="6">
    <source>
        <dbReference type="SAM" id="MobiDB-lite"/>
    </source>
</evidence>
<dbReference type="InterPro" id="IPR011047">
    <property type="entry name" value="Quinoprotein_ADH-like_sf"/>
</dbReference>
<evidence type="ECO:0000256" key="1">
    <source>
        <dbReference type="ARBA" id="ARBA00001931"/>
    </source>
</evidence>
<feature type="region of interest" description="Disordered" evidence="6">
    <location>
        <begin position="582"/>
        <end position="606"/>
    </location>
</feature>
<keyword evidence="10" id="KW-1185">Reference proteome</keyword>
<dbReference type="EC" id="1.1.2.-" evidence="9"/>
<dbReference type="SUPFAM" id="SSF50998">
    <property type="entry name" value="Quinoprotein alcohol dehydrogenase-like"/>
    <property type="match status" value="1"/>
</dbReference>
<evidence type="ECO:0000256" key="2">
    <source>
        <dbReference type="ARBA" id="ARBA00008156"/>
    </source>
</evidence>
<dbReference type="InterPro" id="IPR002372">
    <property type="entry name" value="PQQ_rpt_dom"/>
</dbReference>
<dbReference type="SMART" id="SM00564">
    <property type="entry name" value="PQQ"/>
    <property type="match status" value="4"/>
</dbReference>
<evidence type="ECO:0000256" key="7">
    <source>
        <dbReference type="SAM" id="SignalP"/>
    </source>
</evidence>
<reference evidence="10" key="1">
    <citation type="journal article" date="2019" name="Int. J. Syst. Evol. Microbiol.">
        <title>The Global Catalogue of Microorganisms (GCM) 10K type strain sequencing project: providing services to taxonomists for standard genome sequencing and annotation.</title>
        <authorList>
            <consortium name="The Broad Institute Genomics Platform"/>
            <consortium name="The Broad Institute Genome Sequencing Center for Infectious Disease"/>
            <person name="Wu L."/>
            <person name="Ma J."/>
        </authorList>
    </citation>
    <scope>NUCLEOTIDE SEQUENCE [LARGE SCALE GENOMIC DNA]</scope>
    <source>
        <strain evidence="10">CCUG 57401</strain>
    </source>
</reference>
<comment type="caution">
    <text evidence="9">The sequence shown here is derived from an EMBL/GenBank/DDBJ whole genome shotgun (WGS) entry which is preliminary data.</text>
</comment>
<keyword evidence="5 9" id="KW-0560">Oxidoreductase</keyword>
<dbReference type="GO" id="GO:0016491">
    <property type="term" value="F:oxidoreductase activity"/>
    <property type="evidence" value="ECO:0007669"/>
    <property type="project" value="UniProtKB-KW"/>
</dbReference>
<dbReference type="Proteomes" id="UP001596037">
    <property type="component" value="Unassembled WGS sequence"/>
</dbReference>